<dbReference type="InterPro" id="IPR036704">
    <property type="entry name" value="RraA/RraA-like_sf"/>
</dbReference>
<evidence type="ECO:0000313" key="7">
    <source>
        <dbReference type="Proteomes" id="UP000198994"/>
    </source>
</evidence>
<reference evidence="7" key="1">
    <citation type="submission" date="2016-10" db="EMBL/GenBank/DDBJ databases">
        <authorList>
            <person name="Varghese N."/>
            <person name="Submissions S."/>
        </authorList>
    </citation>
    <scope>NUCLEOTIDE SEQUENCE [LARGE SCALE GENOMIC DNA]</scope>
    <source>
        <strain evidence="7">DSM 10146</strain>
    </source>
</reference>
<evidence type="ECO:0000256" key="3">
    <source>
        <dbReference type="ARBA" id="ARBA00029596"/>
    </source>
</evidence>
<feature type="binding site" evidence="5">
    <location>
        <begin position="88"/>
        <end position="91"/>
    </location>
    <ligand>
        <name>substrate</name>
    </ligand>
</feature>
<evidence type="ECO:0000256" key="5">
    <source>
        <dbReference type="PIRSR" id="PIRSR605493-1"/>
    </source>
</evidence>
<evidence type="ECO:0000313" key="6">
    <source>
        <dbReference type="EMBL" id="SDE76568.1"/>
    </source>
</evidence>
<evidence type="ECO:0000256" key="1">
    <source>
        <dbReference type="ARBA" id="ARBA00001968"/>
    </source>
</evidence>
<name>A0A1G7FL20_9RHOB</name>
<comment type="cofactor">
    <cofactor evidence="5">
        <name>Mg(2+)</name>
        <dbReference type="ChEBI" id="CHEBI:18420"/>
    </cofactor>
</comment>
<dbReference type="Pfam" id="PF03737">
    <property type="entry name" value="RraA-like"/>
    <property type="match status" value="1"/>
</dbReference>
<dbReference type="PANTHER" id="PTHR33254">
    <property type="entry name" value="4-HYDROXY-4-METHYL-2-OXOGLUTARATE ALDOLASE 3-RELATED"/>
    <property type="match status" value="1"/>
</dbReference>
<protein>
    <recommendedName>
        <fullName evidence="2">Putative 4-hydroxy-4-methyl-2-oxoglutarate aldolase</fullName>
    </recommendedName>
    <alternativeName>
        <fullName evidence="3">Regulator of ribonuclease activity homolog</fullName>
    </alternativeName>
    <alternativeName>
        <fullName evidence="4">RraA-like protein</fullName>
    </alternativeName>
</protein>
<dbReference type="InterPro" id="IPR005493">
    <property type="entry name" value="RraA/RraA-like"/>
</dbReference>
<dbReference type="CDD" id="cd16841">
    <property type="entry name" value="RraA_family"/>
    <property type="match status" value="1"/>
</dbReference>
<dbReference type="GO" id="GO:0046872">
    <property type="term" value="F:metal ion binding"/>
    <property type="evidence" value="ECO:0007669"/>
    <property type="project" value="UniProtKB-KW"/>
</dbReference>
<evidence type="ECO:0000256" key="4">
    <source>
        <dbReference type="ARBA" id="ARBA00030169"/>
    </source>
</evidence>
<dbReference type="RefSeq" id="WP_242661701.1">
    <property type="nucleotide sequence ID" value="NZ_FNAV01000007.1"/>
</dbReference>
<feature type="binding site" evidence="5">
    <location>
        <position position="111"/>
    </location>
    <ligand>
        <name>Mg(2+)</name>
        <dbReference type="ChEBI" id="CHEBI:18420"/>
    </ligand>
</feature>
<gene>
    <name evidence="6" type="ORF">SAMN04488105_107144</name>
</gene>
<sequence length="206" mass="21134">MTPRPGQTAMSALAGLGTATLGEVAAVRIVPGDLRALDPAQECVAGAALTVRCTPGDNLALHLSLAQARPGDILVVGYGGDLTTGPFGEIMATAARAAGITGLVIDGCVRDSAQIVESRFPVFCRGTAIPGTTKSCRGEIGTACTIGEVEIRTGDLVIADRDAIVILDPGTVGDALAKGERRAVREAEVMDRLRQGETTCQIFGFA</sequence>
<organism evidence="6 7">
    <name type="scientific">Salipiger thiooxidans</name>
    <dbReference type="NCBI Taxonomy" id="282683"/>
    <lineage>
        <taxon>Bacteria</taxon>
        <taxon>Pseudomonadati</taxon>
        <taxon>Pseudomonadota</taxon>
        <taxon>Alphaproteobacteria</taxon>
        <taxon>Rhodobacterales</taxon>
        <taxon>Roseobacteraceae</taxon>
        <taxon>Salipiger</taxon>
    </lineage>
</organism>
<dbReference type="PANTHER" id="PTHR33254:SF4">
    <property type="entry name" value="4-HYDROXY-4-METHYL-2-OXOGLUTARATE ALDOLASE 3-RELATED"/>
    <property type="match status" value="1"/>
</dbReference>
<dbReference type="Gene3D" id="3.50.30.40">
    <property type="entry name" value="Ribonuclease E inhibitor RraA/RraA-like"/>
    <property type="match status" value="1"/>
</dbReference>
<keyword evidence="5" id="KW-0479">Metal-binding</keyword>
<dbReference type="EMBL" id="FNAV01000007">
    <property type="protein sequence ID" value="SDE76568.1"/>
    <property type="molecule type" value="Genomic_DNA"/>
</dbReference>
<dbReference type="Proteomes" id="UP000198994">
    <property type="component" value="Unassembled WGS sequence"/>
</dbReference>
<proteinExistence type="predicted"/>
<evidence type="ECO:0000256" key="2">
    <source>
        <dbReference type="ARBA" id="ARBA00016549"/>
    </source>
</evidence>
<dbReference type="SUPFAM" id="SSF89562">
    <property type="entry name" value="RraA-like"/>
    <property type="match status" value="1"/>
</dbReference>
<feature type="binding site" evidence="5">
    <location>
        <position position="110"/>
    </location>
    <ligand>
        <name>substrate</name>
    </ligand>
</feature>
<keyword evidence="7" id="KW-1185">Reference proteome</keyword>
<dbReference type="AlphaFoldDB" id="A0A1G7FL20"/>
<accession>A0A1G7FL20</accession>
<keyword evidence="5" id="KW-0460">Magnesium</keyword>
<comment type="cofactor">
    <cofactor evidence="1">
        <name>a divalent metal cation</name>
        <dbReference type="ChEBI" id="CHEBI:60240"/>
    </cofactor>
</comment>
<dbReference type="STRING" id="282683.SAMN04488105_107144"/>